<gene>
    <name evidence="1" type="ORF">NGM29_17860</name>
</gene>
<dbReference type="SUPFAM" id="SSF53850">
    <property type="entry name" value="Periplasmic binding protein-like II"/>
    <property type="match status" value="1"/>
</dbReference>
<reference evidence="1" key="1">
    <citation type="submission" date="2022-06" db="EMBL/GenBank/DDBJ databases">
        <title>Diverse halophilic archaea isolated from saline environments.</title>
        <authorList>
            <person name="Cui H.-L."/>
        </authorList>
    </citation>
    <scope>NUCLEOTIDE SEQUENCE</scope>
    <source>
        <strain evidence="1">WLHS1</strain>
    </source>
</reference>
<proteinExistence type="predicted"/>
<sequence>MSDQTRWTNKRRTFLKGAGVTATAGLAGCLGDLSGDGGDDDEVRMVLNPAEGDVDMMKQYEPLFNYLEDETGATIDATETSSYTATVDAIRNDQAEIADISPTGVIAAPDSMDVLGVRIAYGAEQYFSLIATTPDSGIEELADLEGTDVSLSDPLSVSGSLFPLYMLSEAGLDVGDAPDGSPEDFNTRHSDHSTARDELLQQDEVMAAGAGAFVLAPHIPEDQFSDQFLEISAEADSVGSADEEMRLLSESDPIPRAPIVARSNWDSSLKGDIEEALLNATEEDLIDEDSEEQLWFTGVEEGSIEDYDPIKNVMDALGLEFADLAGE</sequence>
<dbReference type="RefSeq" id="WP_254158132.1">
    <property type="nucleotide sequence ID" value="NZ_CP100355.1"/>
</dbReference>
<dbReference type="Pfam" id="PF12974">
    <property type="entry name" value="Phosphonate-bd"/>
    <property type="match status" value="1"/>
</dbReference>
<dbReference type="PANTHER" id="PTHR35841">
    <property type="entry name" value="PHOSPHONATES-BINDING PERIPLASMIC PROTEIN"/>
    <property type="match status" value="1"/>
</dbReference>
<dbReference type="EMBL" id="CP100355">
    <property type="protein sequence ID" value="UTF53607.1"/>
    <property type="molecule type" value="Genomic_DNA"/>
</dbReference>
<dbReference type="Gene3D" id="3.40.190.10">
    <property type="entry name" value="Periplasmic binding protein-like II"/>
    <property type="match status" value="2"/>
</dbReference>
<dbReference type="PANTHER" id="PTHR35841:SF1">
    <property type="entry name" value="PHOSPHONATES-BINDING PERIPLASMIC PROTEIN"/>
    <property type="match status" value="1"/>
</dbReference>
<organism evidence="1 2">
    <name type="scientific">Natronosalvus rutilus</name>
    <dbReference type="NCBI Taxonomy" id="2953753"/>
    <lineage>
        <taxon>Archaea</taxon>
        <taxon>Methanobacteriati</taxon>
        <taxon>Methanobacteriota</taxon>
        <taxon>Stenosarchaea group</taxon>
        <taxon>Halobacteria</taxon>
        <taxon>Halobacteriales</taxon>
        <taxon>Natrialbaceae</taxon>
        <taxon>Natronosalvus</taxon>
    </lineage>
</organism>
<keyword evidence="2" id="KW-1185">Reference proteome</keyword>
<protein>
    <submittedName>
        <fullName evidence="1">Substrate-binding domain-containing protein</fullName>
    </submittedName>
</protein>
<dbReference type="KEGG" id="sawl:NGM29_17860"/>
<dbReference type="PROSITE" id="PS51257">
    <property type="entry name" value="PROKAR_LIPOPROTEIN"/>
    <property type="match status" value="1"/>
</dbReference>
<accession>A0A9E7SV69</accession>
<evidence type="ECO:0000313" key="1">
    <source>
        <dbReference type="EMBL" id="UTF53607.1"/>
    </source>
</evidence>
<dbReference type="GeneID" id="73291952"/>
<evidence type="ECO:0000313" key="2">
    <source>
        <dbReference type="Proteomes" id="UP001056855"/>
    </source>
</evidence>
<dbReference type="AlphaFoldDB" id="A0A9E7SV69"/>
<name>A0A9E7SV69_9EURY</name>
<dbReference type="Proteomes" id="UP001056855">
    <property type="component" value="Chromosome"/>
</dbReference>